<organism evidence="2">
    <name type="scientific">Dissoconium aciculare CBS 342.82</name>
    <dbReference type="NCBI Taxonomy" id="1314786"/>
    <lineage>
        <taxon>Eukaryota</taxon>
        <taxon>Fungi</taxon>
        <taxon>Dikarya</taxon>
        <taxon>Ascomycota</taxon>
        <taxon>Pezizomycotina</taxon>
        <taxon>Dothideomycetes</taxon>
        <taxon>Dothideomycetidae</taxon>
        <taxon>Mycosphaerellales</taxon>
        <taxon>Dissoconiaceae</taxon>
        <taxon>Dissoconium</taxon>
    </lineage>
</organism>
<evidence type="ECO:0000313" key="2">
    <source>
        <dbReference type="RefSeq" id="XP_033461797.1"/>
    </source>
</evidence>
<reference evidence="2" key="1">
    <citation type="submission" date="2020-01" db="EMBL/GenBank/DDBJ databases">
        <authorList>
            <consortium name="DOE Joint Genome Institute"/>
            <person name="Haridas S."/>
            <person name="Albert R."/>
            <person name="Binder M."/>
            <person name="Bloem J."/>
            <person name="Labutti K."/>
            <person name="Salamov A."/>
            <person name="Andreopoulos B."/>
            <person name="Baker S.E."/>
            <person name="Barry K."/>
            <person name="Bills G."/>
            <person name="Bluhm B.H."/>
            <person name="Cannon C."/>
            <person name="Castanera R."/>
            <person name="Culley D.E."/>
            <person name="Daum C."/>
            <person name="Ezra D."/>
            <person name="Gonzalez J.B."/>
            <person name="Henrissat B."/>
            <person name="Kuo A."/>
            <person name="Liang C."/>
            <person name="Lipzen A."/>
            <person name="Lutzoni F."/>
            <person name="Magnuson J."/>
            <person name="Mondo S."/>
            <person name="Nolan M."/>
            <person name="Ohm R."/>
            <person name="Pangilinan J."/>
            <person name="Park H.-J."/>
            <person name="Ramirez L."/>
            <person name="Alfaro M."/>
            <person name="Sun H."/>
            <person name="Tritt A."/>
            <person name="Yoshinaga Y."/>
            <person name="Zwiers L.-H."/>
            <person name="Turgeon B.G."/>
            <person name="Goodwin S.B."/>
            <person name="Spatafora J.W."/>
            <person name="Crous P.W."/>
            <person name="Grigoriev I.V."/>
        </authorList>
    </citation>
    <scope>NUCLEOTIDE SEQUENCE</scope>
    <source>
        <strain evidence="2">CBS 342.82</strain>
    </source>
</reference>
<keyword evidence="1" id="KW-1185">Reference proteome</keyword>
<accession>A0A6J3M9N4</accession>
<reference evidence="2" key="2">
    <citation type="submission" date="2020-04" db="EMBL/GenBank/DDBJ databases">
        <authorList>
            <consortium name="NCBI Genome Project"/>
        </authorList>
    </citation>
    <scope>NUCLEOTIDE SEQUENCE</scope>
    <source>
        <strain evidence="2">CBS 342.82</strain>
    </source>
</reference>
<sequence>MIPYIYRMSATLATQGQCPGATRSVGWRKIFLTFLTNKRWTVTARVVMYIIVIGTPSEVSGRLHVPVESHFDDPSDSKVLVALMTNYLRPPERRSYLPRLPTSVGTEPVLRWTVSADAGAFFVTCIRAKSGTKNVVQLVSNRQERYRSSCRGVVTTWRFGCCKSHPLQNHRQNVLDAVHHIGKAAHHR</sequence>
<dbReference type="AlphaFoldDB" id="A0A6J3M9N4"/>
<evidence type="ECO:0000313" key="1">
    <source>
        <dbReference type="Proteomes" id="UP000504637"/>
    </source>
</evidence>
<reference evidence="2" key="3">
    <citation type="submission" date="2025-08" db="UniProtKB">
        <authorList>
            <consortium name="RefSeq"/>
        </authorList>
    </citation>
    <scope>IDENTIFICATION</scope>
    <source>
        <strain evidence="2">CBS 342.82</strain>
    </source>
</reference>
<gene>
    <name evidence="2" type="ORF">K489DRAFT_189365</name>
</gene>
<dbReference type="Proteomes" id="UP000504637">
    <property type="component" value="Unplaced"/>
</dbReference>
<proteinExistence type="predicted"/>
<dbReference type="RefSeq" id="XP_033461797.1">
    <property type="nucleotide sequence ID" value="XM_033599515.1"/>
</dbReference>
<name>A0A6J3M9N4_9PEZI</name>
<dbReference type="GeneID" id="54357314"/>
<protein>
    <submittedName>
        <fullName evidence="2">Uncharacterized protein</fullName>
    </submittedName>
</protein>